<evidence type="ECO:0000313" key="3">
    <source>
        <dbReference type="Proteomes" id="UP001054889"/>
    </source>
</evidence>
<evidence type="ECO:0000256" key="1">
    <source>
        <dbReference type="SAM" id="MobiDB-lite"/>
    </source>
</evidence>
<evidence type="ECO:0000313" key="2">
    <source>
        <dbReference type="EMBL" id="GJN39982.1"/>
    </source>
</evidence>
<protein>
    <submittedName>
        <fullName evidence="2">Uncharacterized protein</fullName>
    </submittedName>
</protein>
<proteinExistence type="predicted"/>
<reference evidence="2" key="1">
    <citation type="journal article" date="2018" name="DNA Res.">
        <title>Multiple hybrid de novo genome assembly of finger millet, an orphan allotetraploid crop.</title>
        <authorList>
            <person name="Hatakeyama M."/>
            <person name="Aluri S."/>
            <person name="Balachadran M.T."/>
            <person name="Sivarajan S.R."/>
            <person name="Patrignani A."/>
            <person name="Gruter S."/>
            <person name="Poveda L."/>
            <person name="Shimizu-Inatsugi R."/>
            <person name="Baeten J."/>
            <person name="Francoijs K.J."/>
            <person name="Nataraja K.N."/>
            <person name="Reddy Y.A.N."/>
            <person name="Phadnis S."/>
            <person name="Ravikumar R.L."/>
            <person name="Schlapbach R."/>
            <person name="Sreeman S.M."/>
            <person name="Shimizu K.K."/>
        </authorList>
    </citation>
    <scope>NUCLEOTIDE SEQUENCE</scope>
</reference>
<gene>
    <name evidence="2" type="primary">gb29139</name>
    <name evidence="2" type="ORF">PR202_gb29139</name>
</gene>
<reference evidence="2" key="2">
    <citation type="submission" date="2021-12" db="EMBL/GenBank/DDBJ databases">
        <title>Resequencing data analysis of finger millet.</title>
        <authorList>
            <person name="Hatakeyama M."/>
            <person name="Aluri S."/>
            <person name="Balachadran M.T."/>
            <person name="Sivarajan S.R."/>
            <person name="Poveda L."/>
            <person name="Shimizu-Inatsugi R."/>
            <person name="Schlapbach R."/>
            <person name="Sreeman S.M."/>
            <person name="Shimizu K.K."/>
        </authorList>
    </citation>
    <scope>NUCLEOTIDE SEQUENCE</scope>
</reference>
<comment type="caution">
    <text evidence="2">The sequence shown here is derived from an EMBL/GenBank/DDBJ whole genome shotgun (WGS) entry which is preliminary data.</text>
</comment>
<keyword evidence="3" id="KW-1185">Reference proteome</keyword>
<dbReference type="Proteomes" id="UP001054889">
    <property type="component" value="Unassembled WGS sequence"/>
</dbReference>
<dbReference type="AlphaFoldDB" id="A0AAV5FZ39"/>
<accession>A0AAV5FZ39</accession>
<organism evidence="2 3">
    <name type="scientific">Eleusine coracana subsp. coracana</name>
    <dbReference type="NCBI Taxonomy" id="191504"/>
    <lineage>
        <taxon>Eukaryota</taxon>
        <taxon>Viridiplantae</taxon>
        <taxon>Streptophyta</taxon>
        <taxon>Embryophyta</taxon>
        <taxon>Tracheophyta</taxon>
        <taxon>Spermatophyta</taxon>
        <taxon>Magnoliopsida</taxon>
        <taxon>Liliopsida</taxon>
        <taxon>Poales</taxon>
        <taxon>Poaceae</taxon>
        <taxon>PACMAD clade</taxon>
        <taxon>Chloridoideae</taxon>
        <taxon>Cynodonteae</taxon>
        <taxon>Eleusininae</taxon>
        <taxon>Eleusine</taxon>
    </lineage>
</organism>
<feature type="region of interest" description="Disordered" evidence="1">
    <location>
        <begin position="1"/>
        <end position="22"/>
    </location>
</feature>
<dbReference type="EMBL" id="BQKI01000099">
    <property type="protein sequence ID" value="GJN39982.1"/>
    <property type="molecule type" value="Genomic_DNA"/>
</dbReference>
<name>A0AAV5FZ39_ELECO</name>
<sequence>MVKNDHDTDSRSDSDTSEVPPTLDELSFELDHLRDVLLLQDDKLCSAVHESRELKSKLESADFEIASLRSKLACVDTAAECESCQILMSDLAQRESVHA</sequence>
<feature type="compositionally biased region" description="Basic and acidic residues" evidence="1">
    <location>
        <begin position="1"/>
        <end position="14"/>
    </location>
</feature>